<proteinExistence type="predicted"/>
<protein>
    <recommendedName>
        <fullName evidence="3">Major facilitator superfamily (MFS) profile domain-containing protein</fullName>
    </recommendedName>
</protein>
<accession>A0ABQ7B1L0</accession>
<name>A0ABQ7B1L0_BRACR</name>
<gene>
    <name evidence="1" type="ORF">DY000_02063492</name>
</gene>
<evidence type="ECO:0000313" key="1">
    <source>
        <dbReference type="EMBL" id="KAF3520351.1"/>
    </source>
</evidence>
<comment type="caution">
    <text evidence="1">The sequence shown here is derived from an EMBL/GenBank/DDBJ whole genome shotgun (WGS) entry which is preliminary data.</text>
</comment>
<sequence length="113" mass="12774">MDEEGTVSSDSTMRRRKPLGWKAMPYILANETLERLASFGLTSNFMVYMVREYHMDQVQAAALINTWSALTNFAPIIGAFISDSCTGKFVTIVFGSISELLVKHFLMFFIFNS</sequence>
<organism evidence="1 2">
    <name type="scientific">Brassica cretica</name>
    <name type="common">Mustard</name>
    <dbReference type="NCBI Taxonomy" id="69181"/>
    <lineage>
        <taxon>Eukaryota</taxon>
        <taxon>Viridiplantae</taxon>
        <taxon>Streptophyta</taxon>
        <taxon>Embryophyta</taxon>
        <taxon>Tracheophyta</taxon>
        <taxon>Spermatophyta</taxon>
        <taxon>Magnoliopsida</taxon>
        <taxon>eudicotyledons</taxon>
        <taxon>Gunneridae</taxon>
        <taxon>Pentapetalae</taxon>
        <taxon>rosids</taxon>
        <taxon>malvids</taxon>
        <taxon>Brassicales</taxon>
        <taxon>Brassicaceae</taxon>
        <taxon>Brassiceae</taxon>
        <taxon>Brassica</taxon>
    </lineage>
</organism>
<evidence type="ECO:0000313" key="2">
    <source>
        <dbReference type="Proteomes" id="UP000266723"/>
    </source>
</evidence>
<dbReference type="Proteomes" id="UP000266723">
    <property type="component" value="Unassembled WGS sequence"/>
</dbReference>
<dbReference type="EMBL" id="QGKV02001556">
    <property type="protein sequence ID" value="KAF3520351.1"/>
    <property type="molecule type" value="Genomic_DNA"/>
</dbReference>
<dbReference type="PANTHER" id="PTHR11654">
    <property type="entry name" value="OLIGOPEPTIDE TRANSPORTER-RELATED"/>
    <property type="match status" value="1"/>
</dbReference>
<dbReference type="InterPro" id="IPR036259">
    <property type="entry name" value="MFS_trans_sf"/>
</dbReference>
<dbReference type="Gene3D" id="1.20.1250.20">
    <property type="entry name" value="MFS general substrate transporter like domains"/>
    <property type="match status" value="1"/>
</dbReference>
<keyword evidence="2" id="KW-1185">Reference proteome</keyword>
<evidence type="ECO:0008006" key="3">
    <source>
        <dbReference type="Google" id="ProtNLM"/>
    </source>
</evidence>
<reference evidence="1 2" key="1">
    <citation type="journal article" date="2020" name="BMC Genomics">
        <title>Intraspecific diversification of the crop wild relative Brassica cretica Lam. using demographic model selection.</title>
        <authorList>
            <person name="Kioukis A."/>
            <person name="Michalopoulou V.A."/>
            <person name="Briers L."/>
            <person name="Pirintsos S."/>
            <person name="Studholme D.J."/>
            <person name="Pavlidis P."/>
            <person name="Sarris P.F."/>
        </authorList>
    </citation>
    <scope>NUCLEOTIDE SEQUENCE [LARGE SCALE GENOMIC DNA]</scope>
    <source>
        <strain evidence="2">cv. PFS-1207/04</strain>
    </source>
</reference>